<evidence type="ECO:0000259" key="10">
    <source>
        <dbReference type="Pfam" id="PF18517"/>
    </source>
</evidence>
<dbReference type="OMA" id="QKYHREW"/>
<reference evidence="12" key="3">
    <citation type="submission" date="2015-06" db="UniProtKB">
        <authorList>
            <consortium name="EnsemblMetazoa"/>
        </authorList>
    </citation>
    <scope>IDENTIFICATION</scope>
</reference>
<dbReference type="EMBL" id="KB293808">
    <property type="protein sequence ID" value="ELU15467.1"/>
    <property type="molecule type" value="Genomic_DNA"/>
</dbReference>
<evidence type="ECO:0000256" key="4">
    <source>
        <dbReference type="ARBA" id="ARBA00023054"/>
    </source>
</evidence>
<gene>
    <name evidence="11" type="ORF">CAPTEDRAFT_203418</name>
</gene>
<evidence type="ECO:0000313" key="12">
    <source>
        <dbReference type="EnsemblMetazoa" id="CapteP203418"/>
    </source>
</evidence>
<feature type="domain" description="Leucine zipper with capping helix" evidence="10">
    <location>
        <begin position="182"/>
        <end position="233"/>
    </location>
</feature>
<dbReference type="EMBL" id="AMQN01000656">
    <property type="status" value="NOT_ANNOTATED_CDS"/>
    <property type="molecule type" value="Genomic_DNA"/>
</dbReference>
<keyword evidence="4 8" id="KW-0175">Coiled coil</keyword>
<organism evidence="11">
    <name type="scientific">Capitella teleta</name>
    <name type="common">Polychaete worm</name>
    <dbReference type="NCBI Taxonomy" id="283909"/>
    <lineage>
        <taxon>Eukaryota</taxon>
        <taxon>Metazoa</taxon>
        <taxon>Spiralia</taxon>
        <taxon>Lophotrochozoa</taxon>
        <taxon>Annelida</taxon>
        <taxon>Polychaeta</taxon>
        <taxon>Sedentaria</taxon>
        <taxon>Scolecida</taxon>
        <taxon>Capitellidae</taxon>
        <taxon>Capitella</taxon>
    </lineage>
</organism>
<dbReference type="GO" id="GO:0000794">
    <property type="term" value="C:condensed nuclear chromosome"/>
    <property type="evidence" value="ECO:0007669"/>
    <property type="project" value="TreeGrafter"/>
</dbReference>
<keyword evidence="7" id="KW-0469">Meiosis</keyword>
<evidence type="ECO:0000259" key="9">
    <source>
        <dbReference type="Pfam" id="PF07106"/>
    </source>
</evidence>
<evidence type="ECO:0000313" key="11">
    <source>
        <dbReference type="EMBL" id="ELU15467.1"/>
    </source>
</evidence>
<dbReference type="Gene3D" id="1.10.10.10">
    <property type="entry name" value="Winged helix-like DNA-binding domain superfamily/Winged helix DNA-binding domain"/>
    <property type="match status" value="1"/>
</dbReference>
<feature type="domain" description="Homologous-pairing protein 2 winged helix" evidence="9">
    <location>
        <begin position="30"/>
        <end position="88"/>
    </location>
</feature>
<dbReference type="InterPro" id="IPR040661">
    <property type="entry name" value="LZ3wCH"/>
</dbReference>
<evidence type="ECO:0000256" key="5">
    <source>
        <dbReference type="ARBA" id="ARBA00023172"/>
    </source>
</evidence>
<dbReference type="Proteomes" id="UP000014760">
    <property type="component" value="Unassembled WGS sequence"/>
</dbReference>
<evidence type="ECO:0000256" key="3">
    <source>
        <dbReference type="ARBA" id="ARBA00016093"/>
    </source>
</evidence>
<evidence type="ECO:0000256" key="6">
    <source>
        <dbReference type="ARBA" id="ARBA00023242"/>
    </source>
</evidence>
<dbReference type="GO" id="GO:0007129">
    <property type="term" value="P:homologous chromosome pairing at meiosis"/>
    <property type="evidence" value="ECO:0007669"/>
    <property type="project" value="TreeGrafter"/>
</dbReference>
<evidence type="ECO:0000313" key="13">
    <source>
        <dbReference type="Proteomes" id="UP000014760"/>
    </source>
</evidence>
<dbReference type="STRING" id="283909.R7VAA4"/>
<accession>R7VAA4</accession>
<protein>
    <recommendedName>
        <fullName evidence="3">Homologous-pairing protein 2 homolog</fullName>
    </recommendedName>
</protein>
<feature type="coiled-coil region" evidence="8">
    <location>
        <begin position="101"/>
        <end position="135"/>
    </location>
</feature>
<sequence length="240" mass="27329">MAMMMILPSCHCMSNETKFPNEQGYVSSCEQSIASYLTKQNRPYSAIDIYNNLHKAFGKTLVVKSLECLASSGKIRSKSYGKQTVFVADQAQFPEVDEDELKCMESKITDLSSKIQSTNEQCRSMESQLRGLNSALTTEQAKERLAEATQECESVGCRLNNIKSNNNSVAPEERMEDCKIHKQKIMENRAKYVKEWRKRKRLGNDILNAILEGYPKSKKELFEDIGIETDEDYNVKPPDI</sequence>
<dbReference type="PANTHER" id="PTHR15938">
    <property type="entry name" value="TBP-1 INTERACTING PROTEIN"/>
    <property type="match status" value="1"/>
</dbReference>
<name>R7VAA4_CAPTE</name>
<keyword evidence="13" id="KW-1185">Reference proteome</keyword>
<proteinExistence type="inferred from homology"/>
<dbReference type="GO" id="GO:0120230">
    <property type="term" value="F:recombinase activator activity"/>
    <property type="evidence" value="ECO:0007669"/>
    <property type="project" value="TreeGrafter"/>
</dbReference>
<dbReference type="OrthoDB" id="272266at2759"/>
<dbReference type="InterPro" id="IPR036388">
    <property type="entry name" value="WH-like_DNA-bd_sf"/>
</dbReference>
<dbReference type="Pfam" id="PF18517">
    <property type="entry name" value="LZ3wCH"/>
    <property type="match status" value="1"/>
</dbReference>
<comment type="subcellular location">
    <subcellularLocation>
        <location evidence="1">Nucleus</location>
    </subcellularLocation>
</comment>
<evidence type="ECO:0000256" key="2">
    <source>
        <dbReference type="ARBA" id="ARBA00007922"/>
    </source>
</evidence>
<reference evidence="11 13" key="2">
    <citation type="journal article" date="2013" name="Nature">
        <title>Insights into bilaterian evolution from three spiralian genomes.</title>
        <authorList>
            <person name="Simakov O."/>
            <person name="Marletaz F."/>
            <person name="Cho S.J."/>
            <person name="Edsinger-Gonzales E."/>
            <person name="Havlak P."/>
            <person name="Hellsten U."/>
            <person name="Kuo D.H."/>
            <person name="Larsson T."/>
            <person name="Lv J."/>
            <person name="Arendt D."/>
            <person name="Savage R."/>
            <person name="Osoegawa K."/>
            <person name="de Jong P."/>
            <person name="Grimwood J."/>
            <person name="Chapman J.A."/>
            <person name="Shapiro H."/>
            <person name="Aerts A."/>
            <person name="Otillar R.P."/>
            <person name="Terry A.Y."/>
            <person name="Boore J.L."/>
            <person name="Grigoriev I.V."/>
            <person name="Lindberg D.R."/>
            <person name="Seaver E.C."/>
            <person name="Weisblat D.A."/>
            <person name="Putnam N.H."/>
            <person name="Rokhsar D.S."/>
        </authorList>
    </citation>
    <scope>NUCLEOTIDE SEQUENCE</scope>
    <source>
        <strain evidence="11 13">I ESC-2004</strain>
    </source>
</reference>
<dbReference type="GO" id="GO:0010774">
    <property type="term" value="P:meiotic strand invasion involved in reciprocal meiotic recombination"/>
    <property type="evidence" value="ECO:0007669"/>
    <property type="project" value="TreeGrafter"/>
</dbReference>
<dbReference type="InterPro" id="IPR010776">
    <property type="entry name" value="Hop2_WH_dom"/>
</dbReference>
<dbReference type="GO" id="GO:0003690">
    <property type="term" value="F:double-stranded DNA binding"/>
    <property type="evidence" value="ECO:0007669"/>
    <property type="project" value="TreeGrafter"/>
</dbReference>
<dbReference type="GO" id="GO:0120231">
    <property type="term" value="C:DNA recombinase auxiliary factor complex"/>
    <property type="evidence" value="ECO:0007669"/>
    <property type="project" value="TreeGrafter"/>
</dbReference>
<dbReference type="HOGENOM" id="CLU_063266_2_1_1"/>
<reference evidence="13" key="1">
    <citation type="submission" date="2012-12" db="EMBL/GenBank/DDBJ databases">
        <authorList>
            <person name="Hellsten U."/>
            <person name="Grimwood J."/>
            <person name="Chapman J.A."/>
            <person name="Shapiro H."/>
            <person name="Aerts A."/>
            <person name="Otillar R.P."/>
            <person name="Terry A.Y."/>
            <person name="Boore J.L."/>
            <person name="Simakov O."/>
            <person name="Marletaz F."/>
            <person name="Cho S.-J."/>
            <person name="Edsinger-Gonzales E."/>
            <person name="Havlak P."/>
            <person name="Kuo D.-H."/>
            <person name="Larsson T."/>
            <person name="Lv J."/>
            <person name="Arendt D."/>
            <person name="Savage R."/>
            <person name="Osoegawa K."/>
            <person name="de Jong P."/>
            <person name="Lindberg D.R."/>
            <person name="Seaver E.C."/>
            <person name="Weisblat D.A."/>
            <person name="Putnam N.H."/>
            <person name="Grigoriev I.V."/>
            <person name="Rokhsar D.S."/>
        </authorList>
    </citation>
    <scope>NUCLEOTIDE SEQUENCE</scope>
    <source>
        <strain evidence="13">I ESC-2004</strain>
    </source>
</reference>
<keyword evidence="5" id="KW-0233">DNA recombination</keyword>
<evidence type="ECO:0000256" key="1">
    <source>
        <dbReference type="ARBA" id="ARBA00004123"/>
    </source>
</evidence>
<dbReference type="GO" id="GO:0000709">
    <property type="term" value="P:meiotic joint molecule formation"/>
    <property type="evidence" value="ECO:0007669"/>
    <property type="project" value="TreeGrafter"/>
</dbReference>
<evidence type="ECO:0000256" key="8">
    <source>
        <dbReference type="SAM" id="Coils"/>
    </source>
</evidence>
<evidence type="ECO:0000256" key="7">
    <source>
        <dbReference type="ARBA" id="ARBA00023254"/>
    </source>
</evidence>
<dbReference type="Pfam" id="PF07106">
    <property type="entry name" value="WHD_TBPIP"/>
    <property type="match status" value="1"/>
</dbReference>
<comment type="similarity">
    <text evidence="2">Belongs to the HOP2 family.</text>
</comment>
<keyword evidence="6" id="KW-0539">Nucleus</keyword>
<dbReference type="PANTHER" id="PTHR15938:SF0">
    <property type="entry name" value="HOMOLOGOUS-PAIRING PROTEIN 2 HOMOLOG"/>
    <property type="match status" value="1"/>
</dbReference>
<dbReference type="AlphaFoldDB" id="R7VAA4"/>
<dbReference type="EnsemblMetazoa" id="CapteT203418">
    <property type="protein sequence ID" value="CapteP203418"/>
    <property type="gene ID" value="CapteG203418"/>
</dbReference>